<dbReference type="STRING" id="479433.Caci_0727"/>
<dbReference type="EMBL" id="CP001700">
    <property type="protein sequence ID" value="ACU69662.1"/>
    <property type="molecule type" value="Genomic_DNA"/>
</dbReference>
<dbReference type="AlphaFoldDB" id="C7Q0N4"/>
<keyword evidence="3" id="KW-1185">Reference proteome</keyword>
<dbReference type="Proteomes" id="UP000000851">
    <property type="component" value="Chromosome"/>
</dbReference>
<evidence type="ECO:0000256" key="1">
    <source>
        <dbReference type="SAM" id="Phobius"/>
    </source>
</evidence>
<keyword evidence="1" id="KW-1133">Transmembrane helix</keyword>
<dbReference type="InParanoid" id="C7Q0N4"/>
<name>C7Q0N4_CATAD</name>
<protein>
    <submittedName>
        <fullName evidence="2">Uncharacterized protein</fullName>
    </submittedName>
</protein>
<organism evidence="2 3">
    <name type="scientific">Catenulispora acidiphila (strain DSM 44928 / JCM 14897 / NBRC 102108 / NRRL B-24433 / ID139908)</name>
    <dbReference type="NCBI Taxonomy" id="479433"/>
    <lineage>
        <taxon>Bacteria</taxon>
        <taxon>Bacillati</taxon>
        <taxon>Actinomycetota</taxon>
        <taxon>Actinomycetes</taxon>
        <taxon>Catenulisporales</taxon>
        <taxon>Catenulisporaceae</taxon>
        <taxon>Catenulispora</taxon>
    </lineage>
</organism>
<evidence type="ECO:0000313" key="3">
    <source>
        <dbReference type="Proteomes" id="UP000000851"/>
    </source>
</evidence>
<proteinExistence type="predicted"/>
<sequence length="278" mass="30428">MPGPDSGASTFAKVLTFLAVVAVAVVGLFIWGIHREFRDHRPPDVAKIAHSAPVQSADHDATDELNARVAALPQGQTWLIPGPTAVQDQCQSMSTGEFTTVWQPVTCQRTITAYYSFNGDFVQRMETWGKALNAAGWVSQYGGDALGQPLDYYKKMAHQPEPQAPNRTYLADDLPPSERMCHRETEAHPLCLTISWAERPRTTTAHTQYQGPDITAAVIQQQKVDPAAVESTAYPHEQYLAIVTLTDTYYDADADAPRPAPSPLTTYTPCYSGSGTCN</sequence>
<dbReference type="eggNOG" id="ENOG502ZPAM">
    <property type="taxonomic scope" value="Bacteria"/>
</dbReference>
<keyword evidence="1" id="KW-0472">Membrane</keyword>
<accession>C7Q0N4</accession>
<evidence type="ECO:0000313" key="2">
    <source>
        <dbReference type="EMBL" id="ACU69662.1"/>
    </source>
</evidence>
<dbReference type="KEGG" id="cai:Caci_0727"/>
<dbReference type="HOGENOM" id="CLU_999997_0_0_11"/>
<feature type="transmembrane region" description="Helical" evidence="1">
    <location>
        <begin position="12"/>
        <end position="33"/>
    </location>
</feature>
<reference evidence="2 3" key="1">
    <citation type="journal article" date="2009" name="Stand. Genomic Sci.">
        <title>Complete genome sequence of Catenulispora acidiphila type strain (ID 139908).</title>
        <authorList>
            <person name="Copeland A."/>
            <person name="Lapidus A."/>
            <person name="Glavina Del Rio T."/>
            <person name="Nolan M."/>
            <person name="Lucas S."/>
            <person name="Chen F."/>
            <person name="Tice H."/>
            <person name="Cheng J.F."/>
            <person name="Bruce D."/>
            <person name="Goodwin L."/>
            <person name="Pitluck S."/>
            <person name="Mikhailova N."/>
            <person name="Pati A."/>
            <person name="Ivanova N."/>
            <person name="Mavromatis K."/>
            <person name="Chen A."/>
            <person name="Palaniappan K."/>
            <person name="Chain P."/>
            <person name="Land M."/>
            <person name="Hauser L."/>
            <person name="Chang Y.J."/>
            <person name="Jeffries C.D."/>
            <person name="Chertkov O."/>
            <person name="Brettin T."/>
            <person name="Detter J.C."/>
            <person name="Han C."/>
            <person name="Ali Z."/>
            <person name="Tindall B.J."/>
            <person name="Goker M."/>
            <person name="Bristow J."/>
            <person name="Eisen J.A."/>
            <person name="Markowitz V."/>
            <person name="Hugenholtz P."/>
            <person name="Kyrpides N.C."/>
            <person name="Klenk H.P."/>
        </authorList>
    </citation>
    <scope>NUCLEOTIDE SEQUENCE [LARGE SCALE GENOMIC DNA]</scope>
    <source>
        <strain evidence="3">DSM 44928 / JCM 14897 / NBRC 102108 / NRRL B-24433 / ID139908</strain>
    </source>
</reference>
<keyword evidence="1" id="KW-0812">Transmembrane</keyword>
<gene>
    <name evidence="2" type="ordered locus">Caci_0727</name>
</gene>